<name>J3NYF3_GAET3</name>
<dbReference type="AlphaFoldDB" id="J3NYF3"/>
<dbReference type="EMBL" id="GL385397">
    <property type="protein sequence ID" value="EJT76386.1"/>
    <property type="molecule type" value="Genomic_DNA"/>
</dbReference>
<dbReference type="RefSeq" id="XP_009222386.1">
    <property type="nucleotide sequence ID" value="XM_009224122.1"/>
</dbReference>
<feature type="region of interest" description="Disordered" evidence="1">
    <location>
        <begin position="692"/>
        <end position="731"/>
    </location>
</feature>
<dbReference type="GeneID" id="20346763"/>
<feature type="compositionally biased region" description="Basic residues" evidence="1">
    <location>
        <begin position="519"/>
        <end position="531"/>
    </location>
</feature>
<dbReference type="Proteomes" id="UP000006039">
    <property type="component" value="Unassembled WGS sequence"/>
</dbReference>
<dbReference type="HOGENOM" id="CLU_009555_0_0_1"/>
<feature type="compositionally biased region" description="Low complexity" evidence="1">
    <location>
        <begin position="639"/>
        <end position="663"/>
    </location>
</feature>
<feature type="compositionally biased region" description="Basic and acidic residues" evidence="1">
    <location>
        <begin position="554"/>
        <end position="582"/>
    </location>
</feature>
<evidence type="ECO:0000313" key="3">
    <source>
        <dbReference type="EnsemblFungi" id="EJT76386"/>
    </source>
</evidence>
<dbReference type="VEuPathDB" id="FungiDB:GGTG_06305"/>
<protein>
    <submittedName>
        <fullName evidence="2 3">Uncharacterized protein</fullName>
    </submittedName>
</protein>
<feature type="compositionally biased region" description="Polar residues" evidence="1">
    <location>
        <begin position="694"/>
        <end position="704"/>
    </location>
</feature>
<reference evidence="3" key="4">
    <citation type="journal article" date="2015" name="G3 (Bethesda)">
        <title>Genome sequences of three phytopathogenic species of the Magnaporthaceae family of fungi.</title>
        <authorList>
            <person name="Okagaki L.H."/>
            <person name="Nunes C.C."/>
            <person name="Sailsbery J."/>
            <person name="Clay B."/>
            <person name="Brown D."/>
            <person name="John T."/>
            <person name="Oh Y."/>
            <person name="Young N."/>
            <person name="Fitzgerald M."/>
            <person name="Haas B.J."/>
            <person name="Zeng Q."/>
            <person name="Young S."/>
            <person name="Adiconis X."/>
            <person name="Fan L."/>
            <person name="Levin J.Z."/>
            <person name="Mitchell T.K."/>
            <person name="Okubara P.A."/>
            <person name="Farman M.L."/>
            <person name="Kohn L.M."/>
            <person name="Birren B."/>
            <person name="Ma L.-J."/>
            <person name="Dean R.A."/>
        </authorList>
    </citation>
    <scope>NUCLEOTIDE SEQUENCE</scope>
    <source>
        <strain evidence="3">R3-111a-1</strain>
    </source>
</reference>
<sequence length="868" mass="95510">MAAGPISFYCLWQEERIRETLFELLANEDICSVRLANSACCNLVTKRLFLRTNLNFGANTFTKASRIQALTRIGHHIQHLTFSFAHSESTFLPPLVHPETGQEISFLYTPYTHMVSSLTRPKYANSELGDILTQQYPPLFHAATNVPSFINALRHLPNMRHLTIRCPGQDARERYRRDIVDYALISLRISLERAPLFKLNKLTLASVHPAAFNYLRHVPGFGCTPSAGRRWRQIRKLYIQVDAWDFYGPSPGLDHLKIIDDYIRHLAPTLEKLSFTWIGRKGPCPIALHADPLFAPARTTKKLFNEVTSPMSPLPPAPTRAPMVLPRLKRLMMRNATMSAPQVSSFIRMHQATVREFDFENVVLLHGGSWDDALSPLTDQNSDRGSDLWSRHSIGSPVAEKPALAKAQSFRGAPPSPAPSGEIALPSPSAAAAAASRELLDLDVEGLESFLGLYGDFGGLPTPRSSPGPPQFMLPAPTTIAEEDEEYQEVQVGAEESDDGLGSDIAAAKEASLSISTKLQKKQVRRRRKHATTREDDETEVEDQRRHHRHHRHKDDDKARERTGDKHDKHRERDSSRTRDANGHSSRRRHRSRSSHNKRGHHVRHRHEKREAEDKRKRPETPPPAMPEVVLAEGDDVFAPSPRGSPAAASSSSPRRLGSLGSPKFNISAPILSRDPMPPLLLLRPTIYDPAQHGQGQQVRSPVDTTPTRPQGRRRGSDGSLDNSVNDDGLSPVQRNLEQEEAHRLLAEDAVARTSALQKAKAAVMQRLARKLGSGPGPAAGPYPGGAGIAVGGPLFGAVPPDLARPGPNSHNGPMGSAGGHSLAGAPSGIMGFRLREGLFGAKSTVSVAQSHQSIDSNTALVPLIFSR</sequence>
<proteinExistence type="predicted"/>
<reference evidence="3" key="5">
    <citation type="submission" date="2018-04" db="UniProtKB">
        <authorList>
            <consortium name="EnsemblFungi"/>
        </authorList>
    </citation>
    <scope>IDENTIFICATION</scope>
    <source>
        <strain evidence="3">R3-111a-1</strain>
    </source>
</reference>
<dbReference type="OrthoDB" id="5327538at2759"/>
<reference evidence="4" key="1">
    <citation type="submission" date="2010-07" db="EMBL/GenBank/DDBJ databases">
        <title>The genome sequence of Gaeumannomyces graminis var. tritici strain R3-111a-1.</title>
        <authorList>
            <consortium name="The Broad Institute Genome Sequencing Platform"/>
            <person name="Ma L.-J."/>
            <person name="Dead R."/>
            <person name="Young S."/>
            <person name="Zeng Q."/>
            <person name="Koehrsen M."/>
            <person name="Alvarado L."/>
            <person name="Berlin A."/>
            <person name="Chapman S.B."/>
            <person name="Chen Z."/>
            <person name="Freedman E."/>
            <person name="Gellesch M."/>
            <person name="Goldberg J."/>
            <person name="Griggs A."/>
            <person name="Gujja S."/>
            <person name="Heilman E.R."/>
            <person name="Heiman D."/>
            <person name="Hepburn T."/>
            <person name="Howarth C."/>
            <person name="Jen D."/>
            <person name="Larson L."/>
            <person name="Mehta T."/>
            <person name="Neiman D."/>
            <person name="Pearson M."/>
            <person name="Roberts A."/>
            <person name="Saif S."/>
            <person name="Shea T."/>
            <person name="Shenoy N."/>
            <person name="Sisk P."/>
            <person name="Stolte C."/>
            <person name="Sykes S."/>
            <person name="Walk T."/>
            <person name="White J."/>
            <person name="Yandava C."/>
            <person name="Haas B."/>
            <person name="Nusbaum C."/>
            <person name="Birren B."/>
        </authorList>
    </citation>
    <scope>NUCLEOTIDE SEQUENCE [LARGE SCALE GENOMIC DNA]</scope>
    <source>
        <strain evidence="4">R3-111a-1</strain>
    </source>
</reference>
<evidence type="ECO:0000256" key="1">
    <source>
        <dbReference type="SAM" id="MobiDB-lite"/>
    </source>
</evidence>
<reference evidence="2" key="3">
    <citation type="submission" date="2010-09" db="EMBL/GenBank/DDBJ databases">
        <title>Annotation of Gaeumannomyces graminis var. tritici R3-111a-1.</title>
        <authorList>
            <consortium name="The Broad Institute Genome Sequencing Platform"/>
            <person name="Ma L.-J."/>
            <person name="Dead R."/>
            <person name="Young S.K."/>
            <person name="Zeng Q."/>
            <person name="Gargeya S."/>
            <person name="Fitzgerald M."/>
            <person name="Haas B."/>
            <person name="Abouelleil A."/>
            <person name="Alvarado L."/>
            <person name="Arachchi H.M."/>
            <person name="Berlin A."/>
            <person name="Brown A."/>
            <person name="Chapman S.B."/>
            <person name="Chen Z."/>
            <person name="Dunbar C."/>
            <person name="Freedman E."/>
            <person name="Gearin G."/>
            <person name="Gellesch M."/>
            <person name="Goldberg J."/>
            <person name="Griggs A."/>
            <person name="Gujja S."/>
            <person name="Heiman D."/>
            <person name="Howarth C."/>
            <person name="Larson L."/>
            <person name="Lui A."/>
            <person name="MacDonald P.J.P."/>
            <person name="Mehta T."/>
            <person name="Montmayeur A."/>
            <person name="Murphy C."/>
            <person name="Neiman D."/>
            <person name="Pearson M."/>
            <person name="Priest M."/>
            <person name="Roberts A."/>
            <person name="Saif S."/>
            <person name="Shea T."/>
            <person name="Shenoy N."/>
            <person name="Sisk P."/>
            <person name="Stolte C."/>
            <person name="Sykes S."/>
            <person name="Yandava C."/>
            <person name="Wortman J."/>
            <person name="Nusbaum C."/>
            <person name="Birren B."/>
        </authorList>
    </citation>
    <scope>NUCLEOTIDE SEQUENCE</scope>
    <source>
        <strain evidence="2">R3-111a-1</strain>
    </source>
</reference>
<feature type="region of interest" description="Disordered" evidence="1">
    <location>
        <begin position="804"/>
        <end position="823"/>
    </location>
</feature>
<keyword evidence="4" id="KW-1185">Reference proteome</keyword>
<organism evidence="2">
    <name type="scientific">Gaeumannomyces tritici (strain R3-111a-1)</name>
    <name type="common">Wheat and barley take-all root rot fungus</name>
    <name type="synonym">Gaeumannomyces graminis var. tritici</name>
    <dbReference type="NCBI Taxonomy" id="644352"/>
    <lineage>
        <taxon>Eukaryota</taxon>
        <taxon>Fungi</taxon>
        <taxon>Dikarya</taxon>
        <taxon>Ascomycota</taxon>
        <taxon>Pezizomycotina</taxon>
        <taxon>Sordariomycetes</taxon>
        <taxon>Sordariomycetidae</taxon>
        <taxon>Magnaporthales</taxon>
        <taxon>Magnaporthaceae</taxon>
        <taxon>Gaeumannomyces</taxon>
    </lineage>
</organism>
<dbReference type="STRING" id="644352.J3NYF3"/>
<evidence type="ECO:0000313" key="4">
    <source>
        <dbReference type="Proteomes" id="UP000006039"/>
    </source>
</evidence>
<accession>J3NYF3</accession>
<evidence type="ECO:0000313" key="2">
    <source>
        <dbReference type="EMBL" id="EJT76386.1"/>
    </source>
</evidence>
<gene>
    <name evidence="3" type="primary">20346763</name>
    <name evidence="2" type="ORF">GGTG_06305</name>
</gene>
<dbReference type="eggNOG" id="ENOG502SKB7">
    <property type="taxonomic scope" value="Eukaryota"/>
</dbReference>
<reference evidence="2" key="2">
    <citation type="submission" date="2010-07" db="EMBL/GenBank/DDBJ databases">
        <authorList>
            <consortium name="The Broad Institute Genome Sequencing Platform"/>
            <consortium name="Broad Institute Genome Sequencing Center for Infectious Disease"/>
            <person name="Ma L.-J."/>
            <person name="Dead R."/>
            <person name="Young S."/>
            <person name="Zeng Q."/>
            <person name="Koehrsen M."/>
            <person name="Alvarado L."/>
            <person name="Berlin A."/>
            <person name="Chapman S.B."/>
            <person name="Chen Z."/>
            <person name="Freedman E."/>
            <person name="Gellesch M."/>
            <person name="Goldberg J."/>
            <person name="Griggs A."/>
            <person name="Gujja S."/>
            <person name="Heilman E.R."/>
            <person name="Heiman D."/>
            <person name="Hepburn T."/>
            <person name="Howarth C."/>
            <person name="Jen D."/>
            <person name="Larson L."/>
            <person name="Mehta T."/>
            <person name="Neiman D."/>
            <person name="Pearson M."/>
            <person name="Roberts A."/>
            <person name="Saif S."/>
            <person name="Shea T."/>
            <person name="Shenoy N."/>
            <person name="Sisk P."/>
            <person name="Stolte C."/>
            <person name="Sykes S."/>
            <person name="Walk T."/>
            <person name="White J."/>
            <person name="Yandava C."/>
            <person name="Haas B."/>
            <person name="Nusbaum C."/>
            <person name="Birren B."/>
        </authorList>
    </citation>
    <scope>NUCLEOTIDE SEQUENCE</scope>
    <source>
        <strain evidence="2">R3-111a-1</strain>
    </source>
</reference>
<feature type="compositionally biased region" description="Basic and acidic residues" evidence="1">
    <location>
        <begin position="609"/>
        <end position="620"/>
    </location>
</feature>
<dbReference type="EnsemblFungi" id="EJT76386">
    <property type="protein sequence ID" value="EJT76386"/>
    <property type="gene ID" value="GGTG_06305"/>
</dbReference>
<feature type="compositionally biased region" description="Basic residues" evidence="1">
    <location>
        <begin position="585"/>
        <end position="608"/>
    </location>
</feature>
<feature type="region of interest" description="Disordered" evidence="1">
    <location>
        <begin position="517"/>
        <end position="676"/>
    </location>
</feature>